<evidence type="ECO:0000313" key="1">
    <source>
        <dbReference type="EMBL" id="CAF1605961.1"/>
    </source>
</evidence>
<dbReference type="EMBL" id="CAJNOR010006891">
    <property type="protein sequence ID" value="CAF1605961.1"/>
    <property type="molecule type" value="Genomic_DNA"/>
</dbReference>
<evidence type="ECO:0000313" key="2">
    <source>
        <dbReference type="Proteomes" id="UP000663828"/>
    </source>
</evidence>
<gene>
    <name evidence="1" type="ORF">XAT740_LOCUS48284</name>
</gene>
<sequence>MDCSIRCLALPVYQLIMYDYTGKSCTIYDAADGNVYSLSGHIIYMKDSTSVSIGGLVEATTKKTNTEEPSTCVTGSYPSFNLDLITLWRFHLNVKDAQNSYNGMLMSDHIIDSNGRINGALNLATYGSYVEILYINMSSTSSIMELWISCGNSHTNMTLISQNDLILPELTLTFTTSTAFYIGSIDGTKEFFDGSIDYVSITTRVKSTREILRDGSLFAYFAFTDGQVYVDSGPYGRNRTIMGSMCDAPGRIGGGQASELPQGNTAETPIIIPANQWSHAALTVFVPDPDMYYPAISTPAVFVSLASPLAGDNGSLIQAQPFDSIIDEFYMWSRTLNASEVYALADPTST</sequence>
<dbReference type="Gene3D" id="2.60.120.200">
    <property type="match status" value="1"/>
</dbReference>
<accession>A0A816B5Y2</accession>
<proteinExistence type="predicted"/>
<dbReference type="AlphaFoldDB" id="A0A816B5Y2"/>
<comment type="caution">
    <text evidence="1">The sequence shown here is derived from an EMBL/GenBank/DDBJ whole genome shotgun (WGS) entry which is preliminary data.</text>
</comment>
<dbReference type="Proteomes" id="UP000663828">
    <property type="component" value="Unassembled WGS sequence"/>
</dbReference>
<name>A0A816B5Y2_ADIRI</name>
<organism evidence="1 2">
    <name type="scientific">Adineta ricciae</name>
    <name type="common">Rotifer</name>
    <dbReference type="NCBI Taxonomy" id="249248"/>
    <lineage>
        <taxon>Eukaryota</taxon>
        <taxon>Metazoa</taxon>
        <taxon>Spiralia</taxon>
        <taxon>Gnathifera</taxon>
        <taxon>Rotifera</taxon>
        <taxon>Eurotatoria</taxon>
        <taxon>Bdelloidea</taxon>
        <taxon>Adinetida</taxon>
        <taxon>Adinetidae</taxon>
        <taxon>Adineta</taxon>
    </lineage>
</organism>
<keyword evidence="2" id="KW-1185">Reference proteome</keyword>
<dbReference type="SUPFAM" id="SSF49899">
    <property type="entry name" value="Concanavalin A-like lectins/glucanases"/>
    <property type="match status" value="1"/>
</dbReference>
<protein>
    <submittedName>
        <fullName evidence="1">Uncharacterized protein</fullName>
    </submittedName>
</protein>
<dbReference type="InterPro" id="IPR013320">
    <property type="entry name" value="ConA-like_dom_sf"/>
</dbReference>
<reference evidence="1" key="1">
    <citation type="submission" date="2021-02" db="EMBL/GenBank/DDBJ databases">
        <authorList>
            <person name="Nowell W R."/>
        </authorList>
    </citation>
    <scope>NUCLEOTIDE SEQUENCE</scope>
</reference>